<dbReference type="OrthoDB" id="1522997at2"/>
<evidence type="ECO:0000256" key="1">
    <source>
        <dbReference type="ARBA" id="ARBA00005854"/>
    </source>
</evidence>
<dbReference type="SUPFAM" id="SSF52283">
    <property type="entry name" value="Formate/glycerate dehydrogenase catalytic domain-like"/>
    <property type="match status" value="1"/>
</dbReference>
<dbReference type="AlphaFoldDB" id="A0A1T5BVZ1"/>
<dbReference type="Pfam" id="PF02826">
    <property type="entry name" value="2-Hacid_dh_C"/>
    <property type="match status" value="1"/>
</dbReference>
<accession>A0A1T5BVZ1</accession>
<feature type="domain" description="D-isomer specific 2-hydroxyacid dehydrogenase catalytic" evidence="5">
    <location>
        <begin position="24"/>
        <end position="318"/>
    </location>
</feature>
<dbReference type="PANTHER" id="PTHR43761">
    <property type="entry name" value="D-ISOMER SPECIFIC 2-HYDROXYACID DEHYDROGENASE FAMILY PROTEIN (AFU_ORTHOLOGUE AFUA_1G13630)"/>
    <property type="match status" value="1"/>
</dbReference>
<keyword evidence="3" id="KW-0520">NAD</keyword>
<gene>
    <name evidence="7" type="ORF">SAMN05660226_01803</name>
</gene>
<organism evidence="7 8">
    <name type="scientific">Parapedobacter luteus</name>
    <dbReference type="NCBI Taxonomy" id="623280"/>
    <lineage>
        <taxon>Bacteria</taxon>
        <taxon>Pseudomonadati</taxon>
        <taxon>Bacteroidota</taxon>
        <taxon>Sphingobacteriia</taxon>
        <taxon>Sphingobacteriales</taxon>
        <taxon>Sphingobacteriaceae</taxon>
        <taxon>Parapedobacter</taxon>
    </lineage>
</organism>
<dbReference type="InterPro" id="IPR006139">
    <property type="entry name" value="D-isomer_2_OHA_DH_cat_dom"/>
</dbReference>
<evidence type="ECO:0000259" key="5">
    <source>
        <dbReference type="Pfam" id="PF00389"/>
    </source>
</evidence>
<evidence type="ECO:0000313" key="7">
    <source>
        <dbReference type="EMBL" id="SKB51365.1"/>
    </source>
</evidence>
<sequence>MKIIVLDGHTLNPGDLSWDDLGSLGELTVYDRTTADQIVERANGAEALLTNKVPLDAEILEQLPDLKYIGVLATGYNIVDIDYAREKGIVVTNVPGYSTASVVQLTFALLLELCHHVQRHSDAVASGKWSRSPDFCFWDYPLMELSGKTLGIIGFGDIGQRVADAAAAFGMDVIGYSRTQTDQSYRRNFRWASLDELLAQADVVSLHCPLTPQTKGLINAGSLKKMKETAFLINTARGPLVVEEDLAKALNSGGIAGAGLDVLSAEPPAPDNPLFGARHCLITPHIAWATKEARTRLMEVAVCNLMDYQKGDSKNVVNV</sequence>
<feature type="domain" description="D-isomer specific 2-hydroxyacid dehydrogenase NAD-binding" evidence="6">
    <location>
        <begin position="107"/>
        <end position="287"/>
    </location>
</feature>
<dbReference type="Pfam" id="PF00389">
    <property type="entry name" value="2-Hacid_dh"/>
    <property type="match status" value="1"/>
</dbReference>
<evidence type="ECO:0000259" key="6">
    <source>
        <dbReference type="Pfam" id="PF02826"/>
    </source>
</evidence>
<dbReference type="RefSeq" id="WP_079716466.1">
    <property type="nucleotide sequence ID" value="NZ_FUYS01000003.1"/>
</dbReference>
<dbReference type="GO" id="GO:0051287">
    <property type="term" value="F:NAD binding"/>
    <property type="evidence" value="ECO:0007669"/>
    <property type="project" value="InterPro"/>
</dbReference>
<keyword evidence="8" id="KW-1185">Reference proteome</keyword>
<dbReference type="PROSITE" id="PS00671">
    <property type="entry name" value="D_2_HYDROXYACID_DH_3"/>
    <property type="match status" value="1"/>
</dbReference>
<dbReference type="EMBL" id="FUYS01000003">
    <property type="protein sequence ID" value="SKB51365.1"/>
    <property type="molecule type" value="Genomic_DNA"/>
</dbReference>
<evidence type="ECO:0000313" key="8">
    <source>
        <dbReference type="Proteomes" id="UP000190541"/>
    </source>
</evidence>
<dbReference type="InterPro" id="IPR050418">
    <property type="entry name" value="D-iso_2-hydroxyacid_DH_PdxB"/>
</dbReference>
<dbReference type="CDD" id="cd12162">
    <property type="entry name" value="2-Hacid_dh_4"/>
    <property type="match status" value="1"/>
</dbReference>
<dbReference type="PANTHER" id="PTHR43761:SF1">
    <property type="entry name" value="D-ISOMER SPECIFIC 2-HYDROXYACID DEHYDROGENASE CATALYTIC DOMAIN-CONTAINING PROTEIN-RELATED"/>
    <property type="match status" value="1"/>
</dbReference>
<dbReference type="InterPro" id="IPR036291">
    <property type="entry name" value="NAD(P)-bd_dom_sf"/>
</dbReference>
<dbReference type="SUPFAM" id="SSF51735">
    <property type="entry name" value="NAD(P)-binding Rossmann-fold domains"/>
    <property type="match status" value="1"/>
</dbReference>
<dbReference type="FunFam" id="3.40.50.720:FF:000203">
    <property type="entry name" value="D-3-phosphoglycerate dehydrogenase (SerA)"/>
    <property type="match status" value="1"/>
</dbReference>
<dbReference type="Gene3D" id="3.40.50.720">
    <property type="entry name" value="NAD(P)-binding Rossmann-like Domain"/>
    <property type="match status" value="2"/>
</dbReference>
<evidence type="ECO:0000256" key="4">
    <source>
        <dbReference type="RuleBase" id="RU003719"/>
    </source>
</evidence>
<name>A0A1T5BVZ1_9SPHI</name>
<reference evidence="7 8" key="1">
    <citation type="submission" date="2017-02" db="EMBL/GenBank/DDBJ databases">
        <authorList>
            <person name="Peterson S.W."/>
        </authorList>
    </citation>
    <scope>NUCLEOTIDE SEQUENCE [LARGE SCALE GENOMIC DNA]</scope>
    <source>
        <strain evidence="7 8">DSM 22899</strain>
    </source>
</reference>
<protein>
    <submittedName>
        <fullName evidence="7">Glycerate dehydrogenase</fullName>
    </submittedName>
</protein>
<keyword evidence="2 4" id="KW-0560">Oxidoreductase</keyword>
<dbReference type="PROSITE" id="PS00670">
    <property type="entry name" value="D_2_HYDROXYACID_DH_2"/>
    <property type="match status" value="1"/>
</dbReference>
<dbReference type="InterPro" id="IPR029753">
    <property type="entry name" value="D-isomer_DH_CS"/>
</dbReference>
<comment type="similarity">
    <text evidence="1 4">Belongs to the D-isomer specific 2-hydroxyacid dehydrogenase family.</text>
</comment>
<dbReference type="GO" id="GO:0016616">
    <property type="term" value="F:oxidoreductase activity, acting on the CH-OH group of donors, NAD or NADP as acceptor"/>
    <property type="evidence" value="ECO:0007669"/>
    <property type="project" value="InterPro"/>
</dbReference>
<proteinExistence type="inferred from homology"/>
<dbReference type="Proteomes" id="UP000190541">
    <property type="component" value="Unassembled WGS sequence"/>
</dbReference>
<evidence type="ECO:0000256" key="3">
    <source>
        <dbReference type="ARBA" id="ARBA00023027"/>
    </source>
</evidence>
<evidence type="ECO:0000256" key="2">
    <source>
        <dbReference type="ARBA" id="ARBA00023002"/>
    </source>
</evidence>
<dbReference type="STRING" id="623280.SAMN05660226_01803"/>
<dbReference type="InterPro" id="IPR006140">
    <property type="entry name" value="D-isomer_DH_NAD-bd"/>
</dbReference>